<accession>Q9X7J1</accession>
<dbReference type="InterPro" id="IPR036388">
    <property type="entry name" value="WH-like_DNA-bd_sf"/>
</dbReference>
<keyword evidence="3" id="KW-0804">Transcription</keyword>
<dbReference type="SMART" id="SM00418">
    <property type="entry name" value="HTH_ARSR"/>
    <property type="match status" value="1"/>
</dbReference>
<evidence type="ECO:0000256" key="3">
    <source>
        <dbReference type="ARBA" id="ARBA00023163"/>
    </source>
</evidence>
<dbReference type="GO" id="GO:0003677">
    <property type="term" value="F:DNA binding"/>
    <property type="evidence" value="ECO:0007669"/>
    <property type="project" value="UniProtKB-KW"/>
</dbReference>
<dbReference type="SUPFAM" id="SSF46785">
    <property type="entry name" value="Winged helix' DNA-binding domain"/>
    <property type="match status" value="1"/>
</dbReference>
<dbReference type="AlphaFoldDB" id="Q9X7J1"/>
<feature type="domain" description="HTH arsR-type" evidence="4">
    <location>
        <begin position="1"/>
        <end position="95"/>
    </location>
</feature>
<name>Q9X7J1_STUST</name>
<dbReference type="InterPro" id="IPR051011">
    <property type="entry name" value="Metal_resp_trans_reg"/>
</dbReference>
<reference evidence="5" key="1">
    <citation type="journal article" date="1999" name="Appl. Environ. Microbiol.">
        <title>Activation and inactivation of Pseudomonas stutzeri methylbenzene catabolism pathways mediated by a transposable element.</title>
        <authorList>
            <person name="Bolognese F."/>
            <person name="Di Lecce C."/>
            <person name="Galli E."/>
            <person name="Barbieri P."/>
        </authorList>
    </citation>
    <scope>NUCLEOTIDE SEQUENCE</scope>
    <source>
        <strain evidence="5">M1</strain>
    </source>
</reference>
<evidence type="ECO:0000259" key="4">
    <source>
        <dbReference type="PROSITE" id="PS50987"/>
    </source>
</evidence>
<keyword evidence="2" id="KW-0238">DNA-binding</keyword>
<proteinExistence type="predicted"/>
<protein>
    <recommendedName>
        <fullName evidence="4">HTH arsR-type domain-containing protein</fullName>
    </recommendedName>
</protein>
<dbReference type="PANTHER" id="PTHR43132">
    <property type="entry name" value="ARSENICAL RESISTANCE OPERON REPRESSOR ARSR-RELATED"/>
    <property type="match status" value="1"/>
</dbReference>
<evidence type="ECO:0000256" key="2">
    <source>
        <dbReference type="ARBA" id="ARBA00023125"/>
    </source>
</evidence>
<sequence>MDHEKVAASLAELGNSHRLSVFRFLVKAGHDGASVGDIQKGLGIPASTLSHHLARMAKVGLIRQEKHSRTIVCIPEYGHLENLIGFLQEECCAGVRIAHEPETALTLAQLSLSSLVSIAMKTQAKVETENWQ</sequence>
<evidence type="ECO:0000256" key="1">
    <source>
        <dbReference type="ARBA" id="ARBA00023015"/>
    </source>
</evidence>
<dbReference type="CDD" id="cd00090">
    <property type="entry name" value="HTH_ARSR"/>
    <property type="match status" value="1"/>
</dbReference>
<dbReference type="InterPro" id="IPR001845">
    <property type="entry name" value="HTH_ArsR_DNA-bd_dom"/>
</dbReference>
<dbReference type="PROSITE" id="PS50987">
    <property type="entry name" value="HTH_ARSR_2"/>
    <property type="match status" value="1"/>
</dbReference>
<dbReference type="GO" id="GO:0003700">
    <property type="term" value="F:DNA-binding transcription factor activity"/>
    <property type="evidence" value="ECO:0007669"/>
    <property type="project" value="InterPro"/>
</dbReference>
<evidence type="ECO:0000313" key="5">
    <source>
        <dbReference type="EMBL" id="CAB42635.1"/>
    </source>
</evidence>
<dbReference type="EMBL" id="AJ012352">
    <property type="protein sequence ID" value="CAB42635.1"/>
    <property type="molecule type" value="Genomic_DNA"/>
</dbReference>
<dbReference type="InterPro" id="IPR036390">
    <property type="entry name" value="WH_DNA-bd_sf"/>
</dbReference>
<keyword evidence="1" id="KW-0805">Transcription regulation</keyword>
<dbReference type="Pfam" id="PF12840">
    <property type="entry name" value="HTH_20"/>
    <property type="match status" value="1"/>
</dbReference>
<dbReference type="InterPro" id="IPR011991">
    <property type="entry name" value="ArsR-like_HTH"/>
</dbReference>
<organism evidence="5">
    <name type="scientific">Stutzerimonas stutzeri</name>
    <name type="common">Pseudomonas stutzeri</name>
    <dbReference type="NCBI Taxonomy" id="316"/>
    <lineage>
        <taxon>Bacteria</taxon>
        <taxon>Pseudomonadati</taxon>
        <taxon>Pseudomonadota</taxon>
        <taxon>Gammaproteobacteria</taxon>
        <taxon>Pseudomonadales</taxon>
        <taxon>Pseudomonadaceae</taxon>
        <taxon>Stutzerimonas</taxon>
    </lineage>
</organism>
<dbReference type="PANTHER" id="PTHR43132:SF2">
    <property type="entry name" value="ARSENICAL RESISTANCE OPERON REPRESSOR ARSR-RELATED"/>
    <property type="match status" value="1"/>
</dbReference>
<dbReference type="Gene3D" id="1.10.10.10">
    <property type="entry name" value="Winged helix-like DNA-binding domain superfamily/Winged helix DNA-binding domain"/>
    <property type="match status" value="1"/>
</dbReference>